<evidence type="ECO:0000313" key="1">
    <source>
        <dbReference type="EMBL" id="KAL0570152.1"/>
    </source>
</evidence>
<accession>A0ABR3F4H9</accession>
<evidence type="ECO:0000313" key="2">
    <source>
        <dbReference type="Proteomes" id="UP001465976"/>
    </source>
</evidence>
<dbReference type="SUPFAM" id="SSF52047">
    <property type="entry name" value="RNI-like"/>
    <property type="match status" value="1"/>
</dbReference>
<protein>
    <recommendedName>
        <fullName evidence="3">F-box domain-containing protein</fullName>
    </recommendedName>
</protein>
<name>A0ABR3F4H9_9AGAR</name>
<evidence type="ECO:0008006" key="3">
    <source>
        <dbReference type="Google" id="ProtNLM"/>
    </source>
</evidence>
<gene>
    <name evidence="1" type="ORF">V5O48_011807</name>
</gene>
<reference evidence="1 2" key="1">
    <citation type="submission" date="2024-02" db="EMBL/GenBank/DDBJ databases">
        <title>A draft genome for the cacao thread blight pathogen Marasmius crinis-equi.</title>
        <authorList>
            <person name="Cohen S.P."/>
            <person name="Baruah I.K."/>
            <person name="Amoako-Attah I."/>
            <person name="Bukari Y."/>
            <person name="Meinhardt L.W."/>
            <person name="Bailey B.A."/>
        </authorList>
    </citation>
    <scope>NUCLEOTIDE SEQUENCE [LARGE SCALE GENOMIC DNA]</scope>
    <source>
        <strain evidence="1 2">GH-76</strain>
    </source>
</reference>
<dbReference type="Gene3D" id="3.80.10.10">
    <property type="entry name" value="Ribonuclease Inhibitor"/>
    <property type="match status" value="1"/>
</dbReference>
<proteinExistence type="predicted"/>
<comment type="caution">
    <text evidence="1">The sequence shown here is derived from an EMBL/GenBank/DDBJ whole genome shotgun (WGS) entry which is preliminary data.</text>
</comment>
<sequence length="594" mass="65904">MTSSTLLPTLCLQCSYTPTPHLPHPPPNLHHSSSHFLLDNEVAQIRQWIHDEQIQLSLFNGELARIQSVLSDLIQRKTALEARISERQSQIASASLRRIPAELWGEIFRLCLPASSDSGVNAGLALAVSKTDWNKIESVPLTLSHVCSRWRSILLSTPNLWSVLDVNLYELNRDIVPLLNLFFARAQGGMGVDARVRFRRGALGVWRNASRYKMKYKYPGERGESWTGYAEGAFDFVRKRVGEVRMLEVRDVAGNGIPNERLGSLQTHYQAQAQSQNLSPLPLLESLVVDLPVESESESESQLLSTIRNGGAPHLKSVTLDASLCLSSANISSWLASSNAPVETLDIRNVGLFDGQLDDILEVVRGLKELKTLRVSSLRDAFTGSSPKLGVVRNESIRNLDLSNGMCALLEYLDLPNLQSVSVSSGEGTRLHIAELWRILTRFPKLISLSINLDLEERQVSCLADVLHTLPNLTRLEATVKGCGKKSSMVELFSAFSSLRGVGKLEHLSVTELDLGLSVDLADRFVTFLESAQAGLKEVKLAFGGCCYYDVRRVAKMDERLRLIEDRGTRCAFFYESYGARVFLLGARELEGEA</sequence>
<keyword evidence="2" id="KW-1185">Reference proteome</keyword>
<dbReference type="InterPro" id="IPR032675">
    <property type="entry name" value="LRR_dom_sf"/>
</dbReference>
<dbReference type="Proteomes" id="UP001465976">
    <property type="component" value="Unassembled WGS sequence"/>
</dbReference>
<organism evidence="1 2">
    <name type="scientific">Marasmius crinis-equi</name>
    <dbReference type="NCBI Taxonomy" id="585013"/>
    <lineage>
        <taxon>Eukaryota</taxon>
        <taxon>Fungi</taxon>
        <taxon>Dikarya</taxon>
        <taxon>Basidiomycota</taxon>
        <taxon>Agaricomycotina</taxon>
        <taxon>Agaricomycetes</taxon>
        <taxon>Agaricomycetidae</taxon>
        <taxon>Agaricales</taxon>
        <taxon>Marasmiineae</taxon>
        <taxon>Marasmiaceae</taxon>
        <taxon>Marasmius</taxon>
    </lineage>
</organism>
<dbReference type="EMBL" id="JBAHYK010000983">
    <property type="protein sequence ID" value="KAL0570152.1"/>
    <property type="molecule type" value="Genomic_DNA"/>
</dbReference>